<sequence>MDWLLTPGPVRLHPKALEALARPQLHHRTEPARALFLRARTLLKEAFGTQGEVLILTGSGTLAMEALVKNLFAPGDRVLVPVYGKFSERFYEIALEAGLDVHRLDFPYGRVPGPEDVARKGYRGLLLVHSETSTGALADLPALARAFKAENPEGLVGADMVTSLLLKEVALEAFGVDAAASGSQKGLMCPPGLGFVALAPRALAALRPRGYYLDLSRELRAQREGESAWTPAINLVGAVAAVLEEVLPRLEAHLELKAWQNELLYGVGEALGLRPVPEVRSPAVAAFYLPEGVAYGAVKEAFARRKAVIAGGQGPLKGRIFRLSLMGHYDRYEALGVAALFREAFSDILPAS</sequence>
<dbReference type="InterPro" id="IPR015421">
    <property type="entry name" value="PyrdxlP-dep_Trfase_major"/>
</dbReference>
<protein>
    <submittedName>
        <fullName evidence="9">Soluble hydrogenase 42 kDa subunit</fullName>
        <ecNumber evidence="9">1.12.-.-</ecNumber>
    </submittedName>
</protein>
<feature type="modified residue" description="N6-(pyridoxal phosphate)lysine" evidence="5">
    <location>
        <position position="185"/>
    </location>
</feature>
<dbReference type="InterPro" id="IPR015422">
    <property type="entry name" value="PyrdxlP-dep_Trfase_small"/>
</dbReference>
<reference evidence="9 10" key="1">
    <citation type="submission" date="2015-07" db="EMBL/GenBank/DDBJ databases">
        <authorList>
            <person name="Noorani M."/>
        </authorList>
    </citation>
    <scope>NUCLEOTIDE SEQUENCE [LARGE SCALE GENOMIC DNA]</scope>
    <source>
        <strain evidence="10">ATCC 25104 / DSM 625 / JCM 10724 / NBRC 103206 / NCIMB 11243 / YT-1</strain>
    </source>
</reference>
<dbReference type="Pfam" id="PF00266">
    <property type="entry name" value="Aminotran_5"/>
    <property type="match status" value="1"/>
</dbReference>
<comment type="similarity">
    <text evidence="2 6">Belongs to the class-V pyridoxal-phosphate-dependent aminotransferase family.</text>
</comment>
<feature type="binding site" evidence="4">
    <location>
        <position position="322"/>
    </location>
    <ligand>
        <name>substrate</name>
    </ligand>
</feature>
<dbReference type="InterPro" id="IPR000192">
    <property type="entry name" value="Aminotrans_V_dom"/>
</dbReference>
<dbReference type="GO" id="GO:0004760">
    <property type="term" value="F:L-serine-pyruvate transaminase activity"/>
    <property type="evidence" value="ECO:0007669"/>
    <property type="project" value="TreeGrafter"/>
</dbReference>
<dbReference type="InterPro" id="IPR015424">
    <property type="entry name" value="PyrdxlP-dep_Trfase"/>
</dbReference>
<feature type="domain" description="Aminotransferase class V" evidence="8">
    <location>
        <begin position="23"/>
        <end position="209"/>
    </location>
</feature>
<evidence type="ECO:0000256" key="2">
    <source>
        <dbReference type="ARBA" id="ARBA00009236"/>
    </source>
</evidence>
<comment type="caution">
    <text evidence="9">The sequence shown here is derived from an EMBL/GenBank/DDBJ whole genome shotgun (WGS) entry which is preliminary data.</text>
</comment>
<evidence type="ECO:0000256" key="4">
    <source>
        <dbReference type="PIRSR" id="PIRSR000524-1"/>
    </source>
</evidence>
<evidence type="ECO:0000256" key="1">
    <source>
        <dbReference type="ARBA" id="ARBA00001933"/>
    </source>
</evidence>
<dbReference type="GO" id="GO:0008453">
    <property type="term" value="F:alanine-glyoxylate transaminase activity"/>
    <property type="evidence" value="ECO:0007669"/>
    <property type="project" value="TreeGrafter"/>
</dbReference>
<gene>
    <name evidence="9" type="ORF">BVI061214_01692</name>
</gene>
<organism evidence="9 10">
    <name type="scientific">Thermus aquaticus</name>
    <dbReference type="NCBI Taxonomy" id="271"/>
    <lineage>
        <taxon>Bacteria</taxon>
        <taxon>Thermotogati</taxon>
        <taxon>Deinococcota</taxon>
        <taxon>Deinococci</taxon>
        <taxon>Thermales</taxon>
        <taxon>Thermaceae</taxon>
        <taxon>Thermus</taxon>
    </lineage>
</organism>
<dbReference type="RefSeq" id="WP_053768053.1">
    <property type="nucleotide sequence ID" value="NZ_LHCI01000106.1"/>
</dbReference>
<keyword evidence="3 5" id="KW-0663">Pyridoxal phosphate</keyword>
<accession>A0A0M9AH02</accession>
<name>A0A0M9AH02_THEAQ</name>
<dbReference type="EMBL" id="LHCI01000106">
    <property type="protein sequence ID" value="KOX90501.1"/>
    <property type="molecule type" value="Genomic_DNA"/>
</dbReference>
<dbReference type="PANTHER" id="PTHR21152:SF40">
    <property type="entry name" value="ALANINE--GLYOXYLATE AMINOTRANSFERASE"/>
    <property type="match status" value="1"/>
</dbReference>
<dbReference type="Gene3D" id="3.40.640.10">
    <property type="entry name" value="Type I PLP-dependent aspartate aminotransferase-like (Major domain)"/>
    <property type="match status" value="1"/>
</dbReference>
<evidence type="ECO:0000313" key="9">
    <source>
        <dbReference type="EMBL" id="KOX90501.1"/>
    </source>
</evidence>
<evidence type="ECO:0000256" key="6">
    <source>
        <dbReference type="RuleBase" id="RU004075"/>
    </source>
</evidence>
<comment type="cofactor">
    <cofactor evidence="1 5 7">
        <name>pyridoxal 5'-phosphate</name>
        <dbReference type="ChEBI" id="CHEBI:597326"/>
    </cofactor>
</comment>
<evidence type="ECO:0000256" key="3">
    <source>
        <dbReference type="ARBA" id="ARBA00022898"/>
    </source>
</evidence>
<keyword evidence="9" id="KW-0560">Oxidoreductase</keyword>
<evidence type="ECO:0000259" key="8">
    <source>
        <dbReference type="Pfam" id="PF00266"/>
    </source>
</evidence>
<dbReference type="InterPro" id="IPR020578">
    <property type="entry name" value="Aminotrans_V_PyrdxlP_BS"/>
</dbReference>
<dbReference type="GO" id="GO:0016491">
    <property type="term" value="F:oxidoreductase activity"/>
    <property type="evidence" value="ECO:0007669"/>
    <property type="project" value="UniProtKB-KW"/>
</dbReference>
<dbReference type="AlphaFoldDB" id="A0A0M9AH02"/>
<proteinExistence type="inferred from homology"/>
<dbReference type="Proteomes" id="UP000037685">
    <property type="component" value="Unassembled WGS sequence"/>
</dbReference>
<dbReference type="PATRIC" id="fig|271.14.peg.1763"/>
<evidence type="ECO:0000256" key="5">
    <source>
        <dbReference type="PIRSR" id="PIRSR000524-50"/>
    </source>
</evidence>
<evidence type="ECO:0000256" key="7">
    <source>
        <dbReference type="RuleBase" id="RU004504"/>
    </source>
</evidence>
<dbReference type="PANTHER" id="PTHR21152">
    <property type="entry name" value="AMINOTRANSFERASE CLASS V"/>
    <property type="match status" value="1"/>
</dbReference>
<dbReference type="PIRSF" id="PIRSF000524">
    <property type="entry name" value="SPT"/>
    <property type="match status" value="1"/>
</dbReference>
<dbReference type="InterPro" id="IPR024169">
    <property type="entry name" value="SP_NH2Trfase/AEP_transaminase"/>
</dbReference>
<dbReference type="SUPFAM" id="SSF53383">
    <property type="entry name" value="PLP-dependent transferases"/>
    <property type="match status" value="1"/>
</dbReference>
<dbReference type="PROSITE" id="PS00595">
    <property type="entry name" value="AA_TRANSFER_CLASS_5"/>
    <property type="match status" value="1"/>
</dbReference>
<dbReference type="GO" id="GO:0019265">
    <property type="term" value="P:glycine biosynthetic process, by transamination of glyoxylate"/>
    <property type="evidence" value="ECO:0007669"/>
    <property type="project" value="TreeGrafter"/>
</dbReference>
<dbReference type="EC" id="1.12.-.-" evidence="9"/>
<dbReference type="Gene3D" id="3.90.1150.10">
    <property type="entry name" value="Aspartate Aminotransferase, domain 1"/>
    <property type="match status" value="1"/>
</dbReference>
<evidence type="ECO:0000313" key="10">
    <source>
        <dbReference type="Proteomes" id="UP000037685"/>
    </source>
</evidence>